<evidence type="ECO:0000313" key="2">
    <source>
        <dbReference type="Proteomes" id="UP000708208"/>
    </source>
</evidence>
<keyword evidence="2" id="KW-1185">Reference proteome</keyword>
<accession>A0A8J2M8R1</accession>
<evidence type="ECO:0000313" key="1">
    <source>
        <dbReference type="EMBL" id="CAG7834020.1"/>
    </source>
</evidence>
<name>A0A8J2M8R1_9HEXA</name>
<dbReference type="AlphaFoldDB" id="A0A8J2M8R1"/>
<comment type="caution">
    <text evidence="1">The sequence shown here is derived from an EMBL/GenBank/DDBJ whole genome shotgun (WGS) entry which is preliminary data.</text>
</comment>
<proteinExistence type="predicted"/>
<dbReference type="Proteomes" id="UP000708208">
    <property type="component" value="Unassembled WGS sequence"/>
</dbReference>
<protein>
    <submittedName>
        <fullName evidence="1">Uncharacterized protein</fullName>
    </submittedName>
</protein>
<organism evidence="1 2">
    <name type="scientific">Allacma fusca</name>
    <dbReference type="NCBI Taxonomy" id="39272"/>
    <lineage>
        <taxon>Eukaryota</taxon>
        <taxon>Metazoa</taxon>
        <taxon>Ecdysozoa</taxon>
        <taxon>Arthropoda</taxon>
        <taxon>Hexapoda</taxon>
        <taxon>Collembola</taxon>
        <taxon>Symphypleona</taxon>
        <taxon>Sminthuridae</taxon>
        <taxon>Allacma</taxon>
    </lineage>
</organism>
<reference evidence="1" key="1">
    <citation type="submission" date="2021-06" db="EMBL/GenBank/DDBJ databases">
        <authorList>
            <person name="Hodson N. C."/>
            <person name="Mongue J. A."/>
            <person name="Jaron S. K."/>
        </authorList>
    </citation>
    <scope>NUCLEOTIDE SEQUENCE</scope>
</reference>
<gene>
    <name evidence="1" type="ORF">AFUS01_LOCUS43568</name>
</gene>
<dbReference type="EMBL" id="CAJVCH010570087">
    <property type="protein sequence ID" value="CAG7834020.1"/>
    <property type="molecule type" value="Genomic_DNA"/>
</dbReference>
<sequence length="90" mass="10279">MSAVSKNNTAEQYNFDTSGIGFALKTERTAILMTGINGYQRVTVNIDRKIFSSEEVFSKLGDYIHEELEMLQNLAIIRTRTVMGNTEYEY</sequence>